<dbReference type="SUPFAM" id="SSF56524">
    <property type="entry name" value="Oxidoreductase molybdopterin-binding domain"/>
    <property type="match status" value="1"/>
</dbReference>
<evidence type="ECO:0000259" key="1">
    <source>
        <dbReference type="Pfam" id="PF00174"/>
    </source>
</evidence>
<reference evidence="2 3" key="1">
    <citation type="journal article" date="2024" name="Int. J. Syst. Evol. Microbiol.">
        <title>Paenibacillus hexagrammi sp. nov., a novel bacterium isolated from the gut content of Hexagrammos agrammus.</title>
        <authorList>
            <person name="Jung H.K."/>
            <person name="Kim D.G."/>
            <person name="Zin H."/>
            <person name="Park J."/>
            <person name="Jung H."/>
            <person name="Kim Y.O."/>
            <person name="Kong H.J."/>
            <person name="Kim J.W."/>
            <person name="Kim Y.S."/>
        </authorList>
    </citation>
    <scope>NUCLEOTIDE SEQUENCE [LARGE SCALE GENOMIC DNA]</scope>
    <source>
        <strain evidence="2 3">YPD9-1</strain>
    </source>
</reference>
<sequence>MNKQAHIQVMDQHRGSSEIVTVHQMAETAPWKLSLAERVPEVKGEGFDLKSWYRHWRDSRSTVETQEEPTHLKVEAVDEFQALIPWAELDQALILYAQNGEPLQKGFPIRLYVPNGSSECLNVKSVIKISFLYDQNLGNEATYGYKNAVTVEEMKFKK</sequence>
<dbReference type="EMBL" id="CP090978">
    <property type="protein sequence ID" value="UJF34698.1"/>
    <property type="molecule type" value="Genomic_DNA"/>
</dbReference>
<dbReference type="Gene3D" id="3.90.420.10">
    <property type="entry name" value="Oxidoreductase, molybdopterin-binding domain"/>
    <property type="match status" value="1"/>
</dbReference>
<accession>A0ABY3SLE4</accession>
<dbReference type="Proteomes" id="UP001649230">
    <property type="component" value="Chromosome"/>
</dbReference>
<name>A0ABY3SLE4_9BACL</name>
<gene>
    <name evidence="2" type="ORF">L0M14_05875</name>
</gene>
<dbReference type="RefSeq" id="WP_235121272.1">
    <property type="nucleotide sequence ID" value="NZ_CP090978.1"/>
</dbReference>
<keyword evidence="3" id="KW-1185">Reference proteome</keyword>
<feature type="domain" description="Oxidoreductase molybdopterin-binding" evidence="1">
    <location>
        <begin position="65"/>
        <end position="134"/>
    </location>
</feature>
<evidence type="ECO:0000313" key="2">
    <source>
        <dbReference type="EMBL" id="UJF34698.1"/>
    </source>
</evidence>
<dbReference type="InterPro" id="IPR036374">
    <property type="entry name" value="OxRdtase_Mopterin-bd_sf"/>
</dbReference>
<organism evidence="2 3">
    <name type="scientific">Paenibacillus hexagrammi</name>
    <dbReference type="NCBI Taxonomy" id="2908839"/>
    <lineage>
        <taxon>Bacteria</taxon>
        <taxon>Bacillati</taxon>
        <taxon>Bacillota</taxon>
        <taxon>Bacilli</taxon>
        <taxon>Bacillales</taxon>
        <taxon>Paenibacillaceae</taxon>
        <taxon>Paenibacillus</taxon>
    </lineage>
</organism>
<dbReference type="Pfam" id="PF00174">
    <property type="entry name" value="Oxidored_molyb"/>
    <property type="match status" value="1"/>
</dbReference>
<evidence type="ECO:0000313" key="3">
    <source>
        <dbReference type="Proteomes" id="UP001649230"/>
    </source>
</evidence>
<dbReference type="InterPro" id="IPR000572">
    <property type="entry name" value="OxRdtase_Mopterin-bd_dom"/>
</dbReference>
<protein>
    <submittedName>
        <fullName evidence="2">Molybdopterin-dependent oxidoreductase</fullName>
    </submittedName>
</protein>
<proteinExistence type="predicted"/>